<dbReference type="InterPro" id="IPR009073">
    <property type="entry name" value="HscB_oligo_C"/>
</dbReference>
<evidence type="ECO:0000259" key="5">
    <source>
        <dbReference type="PROSITE" id="PS50076"/>
    </source>
</evidence>
<dbReference type="InterPro" id="IPR001623">
    <property type="entry name" value="DnaJ_domain"/>
</dbReference>
<dbReference type="Pfam" id="PF07743">
    <property type="entry name" value="HSCB_C"/>
    <property type="match status" value="1"/>
</dbReference>
<protein>
    <recommendedName>
        <fullName evidence="4">Co-chaperone protein HscB homolog</fullName>
    </recommendedName>
</protein>
<evidence type="ECO:0000256" key="4">
    <source>
        <dbReference type="HAMAP-Rule" id="MF_00682"/>
    </source>
</evidence>
<dbReference type="SUPFAM" id="SSF46565">
    <property type="entry name" value="Chaperone J-domain"/>
    <property type="match status" value="1"/>
</dbReference>
<keyword evidence="7" id="KW-1185">Reference proteome</keyword>
<dbReference type="NCBIfam" id="TIGR00714">
    <property type="entry name" value="hscB"/>
    <property type="match status" value="1"/>
</dbReference>
<dbReference type="PROSITE" id="PS50076">
    <property type="entry name" value="DNAJ_2"/>
    <property type="match status" value="1"/>
</dbReference>
<dbReference type="SUPFAM" id="SSF47144">
    <property type="entry name" value="HSC20 (HSCB), C-terminal oligomerisation domain"/>
    <property type="match status" value="1"/>
</dbReference>
<dbReference type="EMBL" id="CP110257">
    <property type="protein sequence ID" value="UZD56177.1"/>
    <property type="molecule type" value="Genomic_DNA"/>
</dbReference>
<evidence type="ECO:0000256" key="1">
    <source>
        <dbReference type="ARBA" id="ARBA00010476"/>
    </source>
</evidence>
<dbReference type="InterPro" id="IPR036386">
    <property type="entry name" value="HscB_C_sf"/>
</dbReference>
<name>A0ABY6MVZ4_9BURK</name>
<dbReference type="InterPro" id="IPR036869">
    <property type="entry name" value="J_dom_sf"/>
</dbReference>
<feature type="domain" description="J" evidence="5">
    <location>
        <begin position="9"/>
        <end position="81"/>
    </location>
</feature>
<dbReference type="PANTHER" id="PTHR14021">
    <property type="entry name" value="IRON-SULFUR CLUSTER CO-CHAPERONE PROTEIN HSCB"/>
    <property type="match status" value="1"/>
</dbReference>
<dbReference type="RefSeq" id="WP_264894048.1">
    <property type="nucleotide sequence ID" value="NZ_CP110257.1"/>
</dbReference>
<evidence type="ECO:0000256" key="3">
    <source>
        <dbReference type="ARBA" id="ARBA00025596"/>
    </source>
</evidence>
<accession>A0ABY6MVZ4</accession>
<dbReference type="InterPro" id="IPR004640">
    <property type="entry name" value="HscB"/>
</dbReference>
<comment type="subunit">
    <text evidence="4">Interacts with HscA and stimulates its ATPase activity.</text>
</comment>
<dbReference type="Gene3D" id="1.10.287.110">
    <property type="entry name" value="DnaJ domain"/>
    <property type="match status" value="1"/>
</dbReference>
<dbReference type="PANTHER" id="PTHR14021:SF15">
    <property type="entry name" value="IRON-SULFUR CLUSTER CO-CHAPERONE PROTEIN HSCB"/>
    <property type="match status" value="1"/>
</dbReference>
<sequence>MGFSPLDVNDFELFGVPARFELAREVLDARWKKLQAEVHPDRFASQGPAAQRVAMQWAVRVNEAYQRLKDPLKRAAYLCELRGHPLRAESNTAMPADFLMQQMAWREALEQTTSAAELDRLATEVMQRRQEMLAAVREALDVRDDTEAAAHQVRALMFVERFAEEIDRRFEALGQ</sequence>
<dbReference type="CDD" id="cd06257">
    <property type="entry name" value="DnaJ"/>
    <property type="match status" value="1"/>
</dbReference>
<reference evidence="6" key="1">
    <citation type="submission" date="2022-10" db="EMBL/GenBank/DDBJ databases">
        <title>Complete genome sequence of Schlegelella aquatica LMG 23380.</title>
        <authorList>
            <person name="Musilova J."/>
            <person name="Kourilova X."/>
            <person name="Bezdicek M."/>
            <person name="Hermankova K."/>
            <person name="Obruca S."/>
            <person name="Sedlar K."/>
        </authorList>
    </citation>
    <scope>NUCLEOTIDE SEQUENCE</scope>
    <source>
        <strain evidence="6">LMG 23380</strain>
    </source>
</reference>
<keyword evidence="2 4" id="KW-0143">Chaperone</keyword>
<comment type="similarity">
    <text evidence="1 4">Belongs to the HscB family.</text>
</comment>
<dbReference type="Proteomes" id="UP001163266">
    <property type="component" value="Chromosome"/>
</dbReference>
<evidence type="ECO:0000313" key="6">
    <source>
        <dbReference type="EMBL" id="UZD56177.1"/>
    </source>
</evidence>
<evidence type="ECO:0000256" key="2">
    <source>
        <dbReference type="ARBA" id="ARBA00023186"/>
    </source>
</evidence>
<dbReference type="Gene3D" id="1.20.1280.20">
    <property type="entry name" value="HscB, C-terminal domain"/>
    <property type="match status" value="1"/>
</dbReference>
<comment type="function">
    <text evidence="3 4">Co-chaperone involved in the maturation of iron-sulfur cluster-containing proteins. Seems to help targeting proteins to be folded toward HscA.</text>
</comment>
<dbReference type="SMART" id="SM00271">
    <property type="entry name" value="DnaJ"/>
    <property type="match status" value="1"/>
</dbReference>
<evidence type="ECO:0000313" key="7">
    <source>
        <dbReference type="Proteomes" id="UP001163266"/>
    </source>
</evidence>
<dbReference type="HAMAP" id="MF_00682">
    <property type="entry name" value="HscB"/>
    <property type="match status" value="1"/>
</dbReference>
<organism evidence="6 7">
    <name type="scientific">Caldimonas aquatica</name>
    <dbReference type="NCBI Taxonomy" id="376175"/>
    <lineage>
        <taxon>Bacteria</taxon>
        <taxon>Pseudomonadati</taxon>
        <taxon>Pseudomonadota</taxon>
        <taxon>Betaproteobacteria</taxon>
        <taxon>Burkholderiales</taxon>
        <taxon>Sphaerotilaceae</taxon>
        <taxon>Caldimonas</taxon>
    </lineage>
</organism>
<gene>
    <name evidence="4 6" type="primary">hscB</name>
    <name evidence="6" type="ORF">OMP39_06280</name>
</gene>
<dbReference type="NCBIfam" id="NF002935">
    <property type="entry name" value="PRK03578.1"/>
    <property type="match status" value="1"/>
</dbReference>
<proteinExistence type="inferred from homology"/>